<dbReference type="InterPro" id="IPR051147">
    <property type="entry name" value="CFAP_domain-containing"/>
</dbReference>
<proteinExistence type="predicted"/>
<dbReference type="Pfam" id="PF13863">
    <property type="entry name" value="DUF4200"/>
    <property type="match status" value="1"/>
</dbReference>
<evidence type="ECO:0000256" key="2">
    <source>
        <dbReference type="SAM" id="MobiDB-lite"/>
    </source>
</evidence>
<dbReference type="GeneID" id="7441945"/>
<protein>
    <recommendedName>
        <fullName evidence="3">DUF4200 domain-containing protein</fullName>
    </recommendedName>
</protein>
<reference evidence="4 5" key="2">
    <citation type="journal article" date="2008" name="Nature">
        <title>The Phaeodactylum genome reveals the evolutionary history of diatom genomes.</title>
        <authorList>
            <person name="Bowler C."/>
            <person name="Allen A.E."/>
            <person name="Badger J.H."/>
            <person name="Grimwood J."/>
            <person name="Jabbari K."/>
            <person name="Kuo A."/>
            <person name="Maheswari U."/>
            <person name="Martens C."/>
            <person name="Maumus F."/>
            <person name="Otillar R.P."/>
            <person name="Rayko E."/>
            <person name="Salamov A."/>
            <person name="Vandepoele K."/>
            <person name="Beszteri B."/>
            <person name="Gruber A."/>
            <person name="Heijde M."/>
            <person name="Katinka M."/>
            <person name="Mock T."/>
            <person name="Valentin K."/>
            <person name="Verret F."/>
            <person name="Berges J.A."/>
            <person name="Brownlee C."/>
            <person name="Cadoret J.P."/>
            <person name="Chiovitti A."/>
            <person name="Choi C.J."/>
            <person name="Coesel S."/>
            <person name="De Martino A."/>
            <person name="Detter J.C."/>
            <person name="Durkin C."/>
            <person name="Falciatore A."/>
            <person name="Fournet J."/>
            <person name="Haruta M."/>
            <person name="Huysman M.J."/>
            <person name="Jenkins B.D."/>
            <person name="Jiroutova K."/>
            <person name="Jorgensen R.E."/>
            <person name="Joubert Y."/>
            <person name="Kaplan A."/>
            <person name="Kroger N."/>
            <person name="Kroth P.G."/>
            <person name="La Roche J."/>
            <person name="Lindquist E."/>
            <person name="Lommer M."/>
            <person name="Martin-Jezequel V."/>
            <person name="Lopez P.J."/>
            <person name="Lucas S."/>
            <person name="Mangogna M."/>
            <person name="McGinnis K."/>
            <person name="Medlin L.K."/>
            <person name="Montsant A."/>
            <person name="Oudot-Le Secq M.P."/>
            <person name="Napoli C."/>
            <person name="Obornik M."/>
            <person name="Parker M.S."/>
            <person name="Petit J.L."/>
            <person name="Porcel B.M."/>
            <person name="Poulsen N."/>
            <person name="Robison M."/>
            <person name="Rychlewski L."/>
            <person name="Rynearson T.A."/>
            <person name="Schmutz J."/>
            <person name="Shapiro H."/>
            <person name="Siaut M."/>
            <person name="Stanley M."/>
            <person name="Sussman M.R."/>
            <person name="Taylor A.R."/>
            <person name="Vardi A."/>
            <person name="von Dassow P."/>
            <person name="Vyverman W."/>
            <person name="Willis A."/>
            <person name="Wyrwicz L.S."/>
            <person name="Rokhsar D.S."/>
            <person name="Weissenbach J."/>
            <person name="Armbrust E.V."/>
            <person name="Green B.R."/>
            <person name="Van de Peer Y."/>
            <person name="Grigoriev I.V."/>
        </authorList>
    </citation>
    <scope>NUCLEOTIDE SEQUENCE [LARGE SCALE GENOMIC DNA]</scope>
    <source>
        <strain evidence="4 5">CCMP1335</strain>
    </source>
</reference>
<dbReference type="PaxDb" id="35128-Thaps3647"/>
<keyword evidence="5" id="KW-1185">Reference proteome</keyword>
<evidence type="ECO:0000256" key="1">
    <source>
        <dbReference type="ARBA" id="ARBA00023054"/>
    </source>
</evidence>
<dbReference type="PANTHER" id="PTHR21683:SF3">
    <property type="entry name" value="CILIA AND FLAGELLA ASSOCIATED PROTEIN 100"/>
    <property type="match status" value="1"/>
</dbReference>
<feature type="compositionally biased region" description="Polar residues" evidence="2">
    <location>
        <begin position="40"/>
        <end position="54"/>
    </location>
</feature>
<dbReference type="STRING" id="35128.B8BYD3"/>
<feature type="region of interest" description="Disordered" evidence="2">
    <location>
        <begin position="37"/>
        <end position="60"/>
    </location>
</feature>
<evidence type="ECO:0000313" key="5">
    <source>
        <dbReference type="Proteomes" id="UP000001449"/>
    </source>
</evidence>
<dbReference type="OMA" id="EYANSHR"/>
<dbReference type="InterPro" id="IPR025252">
    <property type="entry name" value="DUF4200"/>
</dbReference>
<dbReference type="Proteomes" id="UP000001449">
    <property type="component" value="Chromosome 3"/>
</dbReference>
<feature type="domain" description="DUF4200" evidence="3">
    <location>
        <begin position="90"/>
        <end position="206"/>
    </location>
</feature>
<reference evidence="4 5" key="1">
    <citation type="journal article" date="2004" name="Science">
        <title>The genome of the diatom Thalassiosira pseudonana: ecology, evolution, and metabolism.</title>
        <authorList>
            <person name="Armbrust E.V."/>
            <person name="Berges J.A."/>
            <person name="Bowler C."/>
            <person name="Green B.R."/>
            <person name="Martinez D."/>
            <person name="Putnam N.H."/>
            <person name="Zhou S."/>
            <person name="Allen A.E."/>
            <person name="Apt K.E."/>
            <person name="Bechner M."/>
            <person name="Brzezinski M.A."/>
            <person name="Chaal B.K."/>
            <person name="Chiovitti A."/>
            <person name="Davis A.K."/>
            <person name="Demarest M.S."/>
            <person name="Detter J.C."/>
            <person name="Glavina T."/>
            <person name="Goodstein D."/>
            <person name="Hadi M.Z."/>
            <person name="Hellsten U."/>
            <person name="Hildebrand M."/>
            <person name="Jenkins B.D."/>
            <person name="Jurka J."/>
            <person name="Kapitonov V.V."/>
            <person name="Kroger N."/>
            <person name="Lau W.W."/>
            <person name="Lane T.W."/>
            <person name="Larimer F.W."/>
            <person name="Lippmeier J.C."/>
            <person name="Lucas S."/>
            <person name="Medina M."/>
            <person name="Montsant A."/>
            <person name="Obornik M."/>
            <person name="Parker M.S."/>
            <person name="Palenik B."/>
            <person name="Pazour G.J."/>
            <person name="Richardson P.M."/>
            <person name="Rynearson T.A."/>
            <person name="Saito M.A."/>
            <person name="Schwartz D.C."/>
            <person name="Thamatrakoln K."/>
            <person name="Valentin K."/>
            <person name="Vardi A."/>
            <person name="Wilkerson F.P."/>
            <person name="Rokhsar D.S."/>
        </authorList>
    </citation>
    <scope>NUCLEOTIDE SEQUENCE [LARGE SCALE GENOMIC DNA]</scope>
    <source>
        <strain evidence="4 5">CCMP1335</strain>
    </source>
</reference>
<dbReference type="PANTHER" id="PTHR21683">
    <property type="entry name" value="COILED-COIL DOMAIN-CONTAINING PROTEIN 42 LIKE-2-LIKE-RELATED"/>
    <property type="match status" value="1"/>
</dbReference>
<dbReference type="KEGG" id="tps:THAPSDRAFT_3647"/>
<gene>
    <name evidence="4" type="ORF">THAPSDRAFT_3647</name>
</gene>
<sequence>MPIDKPSLAESDNCNPFRLPQKLDSNLPNLRIEERGIGFKSTTSQHTRQTTPFNSPRPKRNATLKKVYESNTILSRLRSTQDKRSAKEIISDKRELLLLNLAIQTQLDEINKLHDTIEQRGNELDAKEQELDESITRFGVFVKENEDSYAQADVQAEREYKKRQEKTTTVSNLTQQLQTIQADIAKQADALAEYTGYATFLGNMTPDSYTDTFNDDKRRRQRDRRHQRIEKRKELFRLATNIKACGDKSQRRRTTERKPKLDNEDVITEPDFEDEPLTSSDEECPMYFRQPQQLAKEFTSLEDENRYLLQKVNEREEELLDLRAKIREVVASDATTSQHAPISIDEDKASCTDNSTLRQDMQSLCL</sequence>
<dbReference type="AlphaFoldDB" id="B8BYD3"/>
<organism evidence="4 5">
    <name type="scientific">Thalassiosira pseudonana</name>
    <name type="common">Marine diatom</name>
    <name type="synonym">Cyclotella nana</name>
    <dbReference type="NCBI Taxonomy" id="35128"/>
    <lineage>
        <taxon>Eukaryota</taxon>
        <taxon>Sar</taxon>
        <taxon>Stramenopiles</taxon>
        <taxon>Ochrophyta</taxon>
        <taxon>Bacillariophyta</taxon>
        <taxon>Coscinodiscophyceae</taxon>
        <taxon>Thalassiosirophycidae</taxon>
        <taxon>Thalassiosirales</taxon>
        <taxon>Thalassiosiraceae</taxon>
        <taxon>Thalassiosira</taxon>
    </lineage>
</organism>
<evidence type="ECO:0000259" key="3">
    <source>
        <dbReference type="Pfam" id="PF13863"/>
    </source>
</evidence>
<dbReference type="HOGENOM" id="CLU_757588_0_0_1"/>
<dbReference type="eggNOG" id="ENOG502QSDI">
    <property type="taxonomic scope" value="Eukaryota"/>
</dbReference>
<keyword evidence="1" id="KW-0175">Coiled coil</keyword>
<dbReference type="RefSeq" id="XP_002288433.1">
    <property type="nucleotide sequence ID" value="XM_002288397.1"/>
</dbReference>
<evidence type="ECO:0000313" key="4">
    <source>
        <dbReference type="EMBL" id="EED93869.1"/>
    </source>
</evidence>
<feature type="region of interest" description="Disordered" evidence="2">
    <location>
        <begin position="1"/>
        <end position="25"/>
    </location>
</feature>
<name>B8BYD3_THAPS</name>
<dbReference type="GO" id="GO:0005856">
    <property type="term" value="C:cytoskeleton"/>
    <property type="evidence" value="ECO:0007669"/>
    <property type="project" value="UniProtKB-ARBA"/>
</dbReference>
<accession>B8BYD3</accession>
<dbReference type="InParanoid" id="B8BYD3"/>
<dbReference type="EMBL" id="CM000640">
    <property type="protein sequence ID" value="EED93869.1"/>
    <property type="molecule type" value="Genomic_DNA"/>
</dbReference>